<protein>
    <submittedName>
        <fullName evidence="2">Uncharacterized protein</fullName>
    </submittedName>
</protein>
<keyword evidence="1" id="KW-0812">Transmembrane</keyword>
<gene>
    <name evidence="2" type="ORF">G6O67_007581</name>
</gene>
<keyword evidence="3" id="KW-1185">Reference proteome</keyword>
<feature type="transmembrane region" description="Helical" evidence="1">
    <location>
        <begin position="125"/>
        <end position="150"/>
    </location>
</feature>
<dbReference type="OrthoDB" id="2283631at2759"/>
<organism evidence="2 3">
    <name type="scientific">Ophiocordyceps sinensis</name>
    <dbReference type="NCBI Taxonomy" id="72228"/>
    <lineage>
        <taxon>Eukaryota</taxon>
        <taxon>Fungi</taxon>
        <taxon>Dikarya</taxon>
        <taxon>Ascomycota</taxon>
        <taxon>Pezizomycotina</taxon>
        <taxon>Sordariomycetes</taxon>
        <taxon>Hypocreomycetidae</taxon>
        <taxon>Hypocreales</taxon>
        <taxon>Ophiocordycipitaceae</taxon>
        <taxon>Ophiocordyceps</taxon>
    </lineage>
</organism>
<dbReference type="Proteomes" id="UP000557566">
    <property type="component" value="Unassembled WGS sequence"/>
</dbReference>
<evidence type="ECO:0000313" key="2">
    <source>
        <dbReference type="EMBL" id="KAF4505658.1"/>
    </source>
</evidence>
<keyword evidence="1" id="KW-1133">Transmembrane helix</keyword>
<name>A0A8H4PLB7_9HYPO</name>
<reference evidence="2 3" key="1">
    <citation type="journal article" date="2020" name="Genome Biol. Evol.">
        <title>A new high-quality draft genome assembly of the Chinese cordyceps Ophiocordyceps sinensis.</title>
        <authorList>
            <person name="Shu R."/>
            <person name="Zhang J."/>
            <person name="Meng Q."/>
            <person name="Zhang H."/>
            <person name="Zhou G."/>
            <person name="Li M."/>
            <person name="Wu P."/>
            <person name="Zhao Y."/>
            <person name="Chen C."/>
            <person name="Qin Q."/>
        </authorList>
    </citation>
    <scope>NUCLEOTIDE SEQUENCE [LARGE SCALE GENOMIC DNA]</scope>
    <source>
        <strain evidence="2 3">IOZ07</strain>
    </source>
</reference>
<accession>A0A8H4PLB7</accession>
<dbReference type="EMBL" id="JAAVMX010000008">
    <property type="protein sequence ID" value="KAF4505658.1"/>
    <property type="molecule type" value="Genomic_DNA"/>
</dbReference>
<sequence length="292" mass="32090">MPCLARSSIRTLPLPRRAPAVPFRRPTSPFPRIRLLLVPRDIWRRCYAQPATNGIRTRGGDDAKKQAETAVKKEKQYQISKRVIIYHGGTGRITFLAMLKLTSLLIGAFTCLIAVPRYIKADKPMAGTVGVALCGIMPFAFVASTAAPFVTHIHMHLPPLARVSRAALERFVGAMPPSTPLTLTTMSVIGTPRYSSVNVGDLRPPPPRRRRFGLVNYVRDTTHENATRKWYNLRAVGKFYVQEKTVKKVGGAKRYQAKKTSVVDTWIWDAARDNIASRAAAAAAAAATAGSA</sequence>
<evidence type="ECO:0000313" key="3">
    <source>
        <dbReference type="Proteomes" id="UP000557566"/>
    </source>
</evidence>
<feature type="transmembrane region" description="Helical" evidence="1">
    <location>
        <begin position="101"/>
        <end position="119"/>
    </location>
</feature>
<proteinExistence type="predicted"/>
<keyword evidence="1" id="KW-0472">Membrane</keyword>
<dbReference type="AlphaFoldDB" id="A0A8H4PLB7"/>
<evidence type="ECO:0000256" key="1">
    <source>
        <dbReference type="SAM" id="Phobius"/>
    </source>
</evidence>
<comment type="caution">
    <text evidence="2">The sequence shown here is derived from an EMBL/GenBank/DDBJ whole genome shotgun (WGS) entry which is preliminary data.</text>
</comment>